<dbReference type="Proteomes" id="UP000828941">
    <property type="component" value="Chromosome 6"/>
</dbReference>
<name>A0ACB9NG81_BAUVA</name>
<gene>
    <name evidence="1" type="ORF">L6164_014116</name>
</gene>
<keyword evidence="2" id="KW-1185">Reference proteome</keyword>
<comment type="caution">
    <text evidence="1">The sequence shown here is derived from an EMBL/GenBank/DDBJ whole genome shotgun (WGS) entry which is preliminary data.</text>
</comment>
<organism evidence="1 2">
    <name type="scientific">Bauhinia variegata</name>
    <name type="common">Purple orchid tree</name>
    <name type="synonym">Phanera variegata</name>
    <dbReference type="NCBI Taxonomy" id="167791"/>
    <lineage>
        <taxon>Eukaryota</taxon>
        <taxon>Viridiplantae</taxon>
        <taxon>Streptophyta</taxon>
        <taxon>Embryophyta</taxon>
        <taxon>Tracheophyta</taxon>
        <taxon>Spermatophyta</taxon>
        <taxon>Magnoliopsida</taxon>
        <taxon>eudicotyledons</taxon>
        <taxon>Gunneridae</taxon>
        <taxon>Pentapetalae</taxon>
        <taxon>rosids</taxon>
        <taxon>fabids</taxon>
        <taxon>Fabales</taxon>
        <taxon>Fabaceae</taxon>
        <taxon>Cercidoideae</taxon>
        <taxon>Cercideae</taxon>
        <taxon>Bauhiniinae</taxon>
        <taxon>Bauhinia</taxon>
    </lineage>
</organism>
<proteinExistence type="predicted"/>
<reference evidence="1 2" key="1">
    <citation type="journal article" date="2022" name="DNA Res.">
        <title>Chromosomal-level genome assembly of the orchid tree Bauhinia variegata (Leguminosae; Cercidoideae) supports the allotetraploid origin hypothesis of Bauhinia.</title>
        <authorList>
            <person name="Zhong Y."/>
            <person name="Chen Y."/>
            <person name="Zheng D."/>
            <person name="Pang J."/>
            <person name="Liu Y."/>
            <person name="Luo S."/>
            <person name="Meng S."/>
            <person name="Qian L."/>
            <person name="Wei D."/>
            <person name="Dai S."/>
            <person name="Zhou R."/>
        </authorList>
    </citation>
    <scope>NUCLEOTIDE SEQUENCE [LARGE SCALE GENOMIC DNA]</scope>
    <source>
        <strain evidence="1">BV-YZ2020</strain>
    </source>
</reference>
<evidence type="ECO:0000313" key="2">
    <source>
        <dbReference type="Proteomes" id="UP000828941"/>
    </source>
</evidence>
<accession>A0ACB9NG81</accession>
<protein>
    <submittedName>
        <fullName evidence="1">Uncharacterized protein</fullName>
    </submittedName>
</protein>
<evidence type="ECO:0000313" key="1">
    <source>
        <dbReference type="EMBL" id="KAI4335472.1"/>
    </source>
</evidence>
<sequence>MEFHFLSSFVAILRESQVIFVKNRNLMASISLFILLLHSSLLLCNFFSFKPLFKDFITQESLYLQLTSPGSPEYTTILLAMAKDVRLFMGLAWFFILAFSIVSLFSSTATILASAIIYGERSLCFKDLLLTGLKSWKRTLTTWFYIALFDIGFIFFAFFSFLPLVVPIKMTISNYLILIIVLSFYAYLGVYWNLSIVIAVLEEKCGLEAIGKATQLAMGMKLQGFLLNVLFGILGFLLYYSWSLVSVKSEAFILLMALLISNIGCLIKMQAWMAFTVFYHLCKQSHGEEIELQGALEYTKAPTQPLITAEIP</sequence>
<dbReference type="EMBL" id="CM039431">
    <property type="protein sequence ID" value="KAI4335472.1"/>
    <property type="molecule type" value="Genomic_DNA"/>
</dbReference>